<dbReference type="GO" id="GO:0005524">
    <property type="term" value="F:ATP binding"/>
    <property type="evidence" value="ECO:0007669"/>
    <property type="project" value="InterPro"/>
</dbReference>
<protein>
    <submittedName>
        <fullName evidence="4">Substrate-binding domain-containing protein</fullName>
    </submittedName>
</protein>
<accession>A0A8J7LBT6</accession>
<keyword evidence="1" id="KW-0732">Signal</keyword>
<organism evidence="4 5">
    <name type="scientific">Dendronalium phyllosphericum CENA369</name>
    <dbReference type="NCBI Taxonomy" id="1725256"/>
    <lineage>
        <taxon>Bacteria</taxon>
        <taxon>Bacillati</taxon>
        <taxon>Cyanobacteriota</taxon>
        <taxon>Cyanophyceae</taxon>
        <taxon>Nostocales</taxon>
        <taxon>Nostocaceae</taxon>
        <taxon>Dendronalium</taxon>
        <taxon>Dendronalium phyllosphericum</taxon>
    </lineage>
</organism>
<sequence>MPIVNSNTLAKFYQCTENAPLGCRKPIETTEKIPGAKFCLECGFPTTLPVPTQLRGSLGIYRISEILRSQGMGRLYKATQTSNGQSVVVKEYLLPKQYFNAVEAQQRRTALDRVTKGNLTTPKAREFRLVSPSDIIADSSSDRVYLIFSGEIAALPTLKQALTETGAFWASRVRQVLNQTLQSLHFLHSQPSSFASQATGIAHGNLGLDSLVISDNGYVYICDLASWEQLFVPAPPQVLLPQQDLIDLGAIAFALWTAEGIHSGSDTPLNPREAQHWPQDDPPLKDFLLRLLGLETPFNSAAEARQALIKLPQPETVAGFQGNLNPSPAKSKSRKYWLLSLLALPLLGGLLWLLLPRLMSNSYAEMTSFKQLLPSFADVNGIVPGQYPYTGEALGTWTIVLDKKPASDRKIREFLTQPKLDTAAIFSYRTYAPQQFPLDEVLAANAKANFAIVSLSTQLPEGLIQETIAYDGLLVYVPAYKSQNLPSALQGKISLVQLQQIFTGRLTNWKQLGANFPDLPIKPYRPKEPEALHLFQQKVLGNDPSLIAQFNQIEQRSTFDTLRSIAVGEKQAQKTEAGSISFGLLTQTWDQCKIYPLAIAQENADPVQPLLRETTNGTMQPISPSDNLCLEKKPLPNISAFHTATYPLSTSLIIAYPRDNNLPGHVSGPLFANFLKTQDGQYLLQQAGLVPLQAAPKNYTLSSSIRNR</sequence>
<dbReference type="InterPro" id="IPR011009">
    <property type="entry name" value="Kinase-like_dom_sf"/>
</dbReference>
<gene>
    <name evidence="4" type="ORF">I8752_03475</name>
</gene>
<evidence type="ECO:0000256" key="1">
    <source>
        <dbReference type="ARBA" id="ARBA00022729"/>
    </source>
</evidence>
<dbReference type="GO" id="GO:0004672">
    <property type="term" value="F:protein kinase activity"/>
    <property type="evidence" value="ECO:0007669"/>
    <property type="project" value="InterPro"/>
</dbReference>
<keyword evidence="2" id="KW-0812">Transmembrane</keyword>
<feature type="domain" description="Protein kinase" evidence="3">
    <location>
        <begin position="61"/>
        <end position="420"/>
    </location>
</feature>
<evidence type="ECO:0000259" key="3">
    <source>
        <dbReference type="PROSITE" id="PS50011"/>
    </source>
</evidence>
<dbReference type="AlphaFoldDB" id="A0A8J7LBT6"/>
<evidence type="ECO:0000313" key="5">
    <source>
        <dbReference type="Proteomes" id="UP000662314"/>
    </source>
</evidence>
<dbReference type="Pfam" id="PF12849">
    <property type="entry name" value="PBP_like_2"/>
    <property type="match status" value="1"/>
</dbReference>
<dbReference type="PROSITE" id="PS50011">
    <property type="entry name" value="PROTEIN_KINASE_DOM"/>
    <property type="match status" value="1"/>
</dbReference>
<dbReference type="SUPFAM" id="SSF53850">
    <property type="entry name" value="Periplasmic binding protein-like II"/>
    <property type="match status" value="1"/>
</dbReference>
<dbReference type="PANTHER" id="PTHR30570">
    <property type="entry name" value="PERIPLASMIC PHOSPHATE BINDING COMPONENT OF PHOSPHATE ABC TRANSPORTER"/>
    <property type="match status" value="1"/>
</dbReference>
<dbReference type="InterPro" id="IPR050811">
    <property type="entry name" value="Phosphate_ABC_transporter"/>
</dbReference>
<dbReference type="Proteomes" id="UP000662314">
    <property type="component" value="Unassembled WGS sequence"/>
</dbReference>
<keyword evidence="2" id="KW-1133">Transmembrane helix</keyword>
<dbReference type="SUPFAM" id="SSF56112">
    <property type="entry name" value="Protein kinase-like (PK-like)"/>
    <property type="match status" value="1"/>
</dbReference>
<dbReference type="Gene3D" id="1.10.510.10">
    <property type="entry name" value="Transferase(Phosphotransferase) domain 1"/>
    <property type="match status" value="1"/>
</dbReference>
<dbReference type="InterPro" id="IPR024370">
    <property type="entry name" value="PBP_domain"/>
</dbReference>
<dbReference type="EMBL" id="JAECZA010000007">
    <property type="protein sequence ID" value="MBH8572107.1"/>
    <property type="molecule type" value="Genomic_DNA"/>
</dbReference>
<dbReference type="PANTHER" id="PTHR30570:SF1">
    <property type="entry name" value="PHOSPHATE-BINDING PROTEIN PSTS"/>
    <property type="match status" value="1"/>
</dbReference>
<dbReference type="Gene3D" id="3.30.200.20">
    <property type="entry name" value="Phosphorylase Kinase, domain 1"/>
    <property type="match status" value="1"/>
</dbReference>
<dbReference type="Gene3D" id="3.40.190.10">
    <property type="entry name" value="Periplasmic binding protein-like II"/>
    <property type="match status" value="2"/>
</dbReference>
<dbReference type="InterPro" id="IPR000719">
    <property type="entry name" value="Prot_kinase_dom"/>
</dbReference>
<evidence type="ECO:0000313" key="4">
    <source>
        <dbReference type="EMBL" id="MBH8572107.1"/>
    </source>
</evidence>
<keyword evidence="2" id="KW-0472">Membrane</keyword>
<comment type="caution">
    <text evidence="4">The sequence shown here is derived from an EMBL/GenBank/DDBJ whole genome shotgun (WGS) entry which is preliminary data.</text>
</comment>
<keyword evidence="5" id="KW-1185">Reference proteome</keyword>
<name>A0A8J7LBT6_9NOST</name>
<evidence type="ECO:0000256" key="2">
    <source>
        <dbReference type="SAM" id="Phobius"/>
    </source>
</evidence>
<reference evidence="4 5" key="1">
    <citation type="journal article" date="2021" name="Int. J. Syst. Evol. Microbiol.">
        <title>Amazonocrinis nigriterrae gen. nov., sp. nov., Atlanticothrix silvestris gen. nov., sp. nov. and Dendronalium phyllosphericum gen. nov., sp. nov., nostocacean cyanobacteria from Brazilian environments.</title>
        <authorList>
            <person name="Alvarenga D.O."/>
            <person name="Andreote A.P.D."/>
            <person name="Branco L.H.Z."/>
            <person name="Delbaje E."/>
            <person name="Cruz R.B."/>
            <person name="Varani A.M."/>
            <person name="Fiore M.F."/>
        </authorList>
    </citation>
    <scope>NUCLEOTIDE SEQUENCE [LARGE SCALE GENOMIC DNA]</scope>
    <source>
        <strain evidence="4 5">CENA369</strain>
    </source>
</reference>
<feature type="transmembrane region" description="Helical" evidence="2">
    <location>
        <begin position="336"/>
        <end position="355"/>
    </location>
</feature>
<proteinExistence type="predicted"/>
<dbReference type="RefSeq" id="WP_214430936.1">
    <property type="nucleotide sequence ID" value="NZ_CAWPUQ010000306.1"/>
</dbReference>